<keyword evidence="2" id="KW-0732">Signal</keyword>
<evidence type="ECO:0000256" key="2">
    <source>
        <dbReference type="SAM" id="SignalP"/>
    </source>
</evidence>
<evidence type="ECO:0000256" key="1">
    <source>
        <dbReference type="SAM" id="MobiDB-lite"/>
    </source>
</evidence>
<accession>A0A0M9A4C8</accession>
<protein>
    <submittedName>
        <fullName evidence="3">Uncharacterized protein</fullName>
    </submittedName>
</protein>
<evidence type="ECO:0000313" key="4">
    <source>
        <dbReference type="Proteomes" id="UP000053105"/>
    </source>
</evidence>
<dbReference type="Proteomes" id="UP000053105">
    <property type="component" value="Unassembled WGS sequence"/>
</dbReference>
<feature type="compositionally biased region" description="Basic residues" evidence="1">
    <location>
        <begin position="1082"/>
        <end position="1098"/>
    </location>
</feature>
<evidence type="ECO:0000313" key="3">
    <source>
        <dbReference type="EMBL" id="KOX76990.1"/>
    </source>
</evidence>
<feature type="region of interest" description="Disordered" evidence="1">
    <location>
        <begin position="1066"/>
        <end position="1098"/>
    </location>
</feature>
<proteinExistence type="predicted"/>
<feature type="chain" id="PRO_5005830936" evidence="2">
    <location>
        <begin position="17"/>
        <end position="1098"/>
    </location>
</feature>
<dbReference type="EMBL" id="KQ435736">
    <property type="protein sequence ID" value="KOX76990.1"/>
    <property type="molecule type" value="Genomic_DNA"/>
</dbReference>
<sequence length="1098" mass="125787">MFALQLPLAILGAAASGSTVRCLFARSITAEITRLSRNYAREDFEINIQFNLQSISNQKFQKDFKNTVTSIASVEYISVIPFGIVGAERTVTEDARSRMVVAKEWGRFVDSFISHFLYFIVHVEPLTQDIGNWTVSRNLLKISCISSPQILKVELRQKCGKIQKIYIQNWMYQSNLPYSILQIDNNTWRYIAQFEERRTRHRRNCPKANLSGPDAFPFFCEEKNGEGPDEEFRFQDDNVIPIENSRIDRITLILITGDMNYLEKNNQFVEMIGSEYQKQKLYFLKSVVVRYFSSSNATRFEPFGPPTEAEPSRIKNHQTPRGTLPGTLIDCWHFLGSKEHGLIIQSSFNAFSINFKSANLISFGEDKEQREGKIFMYVHVLHANGVLAPERRLDGASLIERSNERRCLAEKLIGERTATRVCERAARGPPRNDAERIGRKKTRWRKGCFMEQLVPVSNACSNLEGPWSENSTVPPSSGRETLDDGHKECISRRVHKVHALYARYYTRSAPCIGRNTCFNLRVISSACVQVPMQVPIPAPMENGNNQFVASLSQSDTIFQDEISSSDFLAETTSVQASRNLVNSKKRCPPRTLRTSSSGPGALTVRWHEPASDNERREHGKVFPVFERLSSFLKQNLNRRFNEIAIKRRKHGSGFGIVFQNWTKEKFIKFEIAHAGSFAGSNPERIGEEESSGTTNVEEMFSKYILARKECLYLVDTEDGVLSLDSAYASQRRYATETTPPSRFLDFETIFDREARENRRESRRHYIGQVPPPFTPTLYSTANRGEYSTRSEFKDVEDKLKDLVVSMSDEFDITNANDNFHSQFQNVQFFTLDSLISIHLIITEPKCFSAKRTRGRGGTLIKDVIFIDKSMSGFFRLNASENELSTFIEGRHINYTRLVYLVALKIANCQAKNTPMVGYVFKSCLRAIILDFSEAEIKGSKNRTKTTTRTNVSDIRHNCVYIVIFTLKKTESLSSDTSPFRRDSSMSFGKYSVRREVRNGTVHWQDFKSGKNEQKTNQKLGPRCNFNIYIYTQILEKYQSVCGIFLHLVPGKNLTALKNKTKTVPTITTKKHGQTAYELDKDRKKKKKKKKKKKEKKKK</sequence>
<dbReference type="AlphaFoldDB" id="A0A0M9A4C8"/>
<feature type="signal peptide" evidence="2">
    <location>
        <begin position="1"/>
        <end position="16"/>
    </location>
</feature>
<name>A0A0M9A4C8_9HYME</name>
<keyword evidence="4" id="KW-1185">Reference proteome</keyword>
<reference evidence="3 4" key="1">
    <citation type="submission" date="2015-07" db="EMBL/GenBank/DDBJ databases">
        <title>The genome of Melipona quadrifasciata.</title>
        <authorList>
            <person name="Pan H."/>
            <person name="Kapheim K."/>
        </authorList>
    </citation>
    <scope>NUCLEOTIDE SEQUENCE [LARGE SCALE GENOMIC DNA]</scope>
    <source>
        <strain evidence="3">0111107301</strain>
        <tissue evidence="3">Whole body</tissue>
    </source>
</reference>
<gene>
    <name evidence="3" type="ORF">WN51_10384</name>
</gene>
<organism evidence="3 4">
    <name type="scientific">Melipona quadrifasciata</name>
    <dbReference type="NCBI Taxonomy" id="166423"/>
    <lineage>
        <taxon>Eukaryota</taxon>
        <taxon>Metazoa</taxon>
        <taxon>Ecdysozoa</taxon>
        <taxon>Arthropoda</taxon>
        <taxon>Hexapoda</taxon>
        <taxon>Insecta</taxon>
        <taxon>Pterygota</taxon>
        <taxon>Neoptera</taxon>
        <taxon>Endopterygota</taxon>
        <taxon>Hymenoptera</taxon>
        <taxon>Apocrita</taxon>
        <taxon>Aculeata</taxon>
        <taxon>Apoidea</taxon>
        <taxon>Anthophila</taxon>
        <taxon>Apidae</taxon>
        <taxon>Melipona</taxon>
    </lineage>
</organism>
<feature type="region of interest" description="Disordered" evidence="1">
    <location>
        <begin position="580"/>
        <end position="613"/>
    </location>
</feature>